<name>A0ACC6SGL2_9BACI</name>
<proteinExistence type="predicted"/>
<keyword evidence="2" id="KW-1185">Reference proteome</keyword>
<dbReference type="EMBL" id="JBBMEW010000029">
    <property type="protein sequence ID" value="MEQ2529181.1"/>
    <property type="molecule type" value="Genomic_DNA"/>
</dbReference>
<accession>A0ACC6SGL2</accession>
<dbReference type="Proteomes" id="UP001439875">
    <property type="component" value="Unassembled WGS sequence"/>
</dbReference>
<gene>
    <name evidence="1" type="ORF">WMO40_21130</name>
</gene>
<sequence>MKFFKKKGKTGSNTMLNDAAEADVYIAPLNESDEKIKDSIEVFNAKRNILMEKQLEEALRRLYNENESDEMKRRFEKLTYHLFSLSYLTLRSLTWQISYQPGISKELYEVLVHEIADDFHNLPSSLVEESWAKSIRSGILATAIITLQTVHSHFVYEKLDILENVFTILPEIEELISEKVEI</sequence>
<evidence type="ECO:0000313" key="2">
    <source>
        <dbReference type="Proteomes" id="UP001439875"/>
    </source>
</evidence>
<evidence type="ECO:0000313" key="1">
    <source>
        <dbReference type="EMBL" id="MEQ2529181.1"/>
    </source>
</evidence>
<protein>
    <submittedName>
        <fullName evidence="1">Uncharacterized protein</fullName>
    </submittedName>
</protein>
<organism evidence="1 2">
    <name type="scientific">Robertmurraya yapensis</name>
    <name type="common">ex Hitch et al 2024</name>
    <dbReference type="NCBI Taxonomy" id="3133160"/>
    <lineage>
        <taxon>Bacteria</taxon>
        <taxon>Bacillati</taxon>
        <taxon>Bacillota</taxon>
        <taxon>Bacilli</taxon>
        <taxon>Bacillales</taxon>
        <taxon>Bacillaceae</taxon>
        <taxon>Robertmurraya</taxon>
    </lineage>
</organism>
<comment type="caution">
    <text evidence="1">The sequence shown here is derived from an EMBL/GenBank/DDBJ whole genome shotgun (WGS) entry which is preliminary data.</text>
</comment>
<reference evidence="1" key="1">
    <citation type="submission" date="2024-03" db="EMBL/GenBank/DDBJ databases">
        <title>Human intestinal bacterial collection.</title>
        <authorList>
            <person name="Pauvert C."/>
            <person name="Hitch T.C.A."/>
            <person name="Clavel T."/>
        </authorList>
    </citation>
    <scope>NUCLEOTIDE SEQUENCE</scope>
    <source>
        <strain evidence="1">CLA-AA-H227</strain>
    </source>
</reference>